<sequence>MTLQPINRQSIPDEIFAQLAGQVLSGDRTPGESLPSERTLSEALGVSRAAVREALGRLDRARLIQVRQGGSTVVRDFRAEAGFDVLPLLLVHGGDVDRATLASVIEARAIIGPQVAALAAARANDDVRARLRAVVDELEAESEPVQRMWRVVGFWELIVDSAESIAFRLLFNTLNQAYVPVLDVLVNVMAAEVNDIEHYRWLAEAVAAGDEGGARVAAAELLGLGSAAFTQLTDQLADPR</sequence>
<keyword evidence="2" id="KW-0238">DNA-binding</keyword>
<dbReference type="Proteomes" id="UP000034416">
    <property type="component" value="Unassembled WGS sequence"/>
</dbReference>
<dbReference type="PANTHER" id="PTHR43537">
    <property type="entry name" value="TRANSCRIPTIONAL REGULATOR, GNTR FAMILY"/>
    <property type="match status" value="1"/>
</dbReference>
<evidence type="ECO:0000256" key="1">
    <source>
        <dbReference type="ARBA" id="ARBA00023015"/>
    </source>
</evidence>
<evidence type="ECO:0000256" key="3">
    <source>
        <dbReference type="ARBA" id="ARBA00023163"/>
    </source>
</evidence>
<dbReference type="RefSeq" id="WP_046188083.1">
    <property type="nucleotide sequence ID" value="NZ_JACKUJ010000017.1"/>
</dbReference>
<dbReference type="Gene3D" id="1.20.120.530">
    <property type="entry name" value="GntR ligand-binding domain-like"/>
    <property type="match status" value="1"/>
</dbReference>
<comment type="caution">
    <text evidence="5">The sequence shown here is derived from an EMBL/GenBank/DDBJ whole genome shotgun (WGS) entry which is preliminary data.</text>
</comment>
<proteinExistence type="predicted"/>
<dbReference type="SUPFAM" id="SSF48008">
    <property type="entry name" value="GntR ligand-binding domain-like"/>
    <property type="match status" value="1"/>
</dbReference>
<dbReference type="Gene3D" id="1.10.10.10">
    <property type="entry name" value="Winged helix-like DNA-binding domain superfamily/Winged helix DNA-binding domain"/>
    <property type="match status" value="1"/>
</dbReference>
<dbReference type="GO" id="GO:0003700">
    <property type="term" value="F:DNA-binding transcription factor activity"/>
    <property type="evidence" value="ECO:0007669"/>
    <property type="project" value="InterPro"/>
</dbReference>
<dbReference type="PATRIC" id="fig|342002.3.peg.1147"/>
<dbReference type="AlphaFoldDB" id="A0A0F5N1V9"/>
<reference evidence="6 8" key="3">
    <citation type="submission" date="2016-12" db="EMBL/GenBank/DDBJ databases">
        <title>The new phylogeny of genus Mycobacterium.</title>
        <authorList>
            <person name="Tortoli E."/>
            <person name="Trovato A."/>
            <person name="Cirillo D.M."/>
        </authorList>
    </citation>
    <scope>NUCLEOTIDE SEQUENCE [LARGE SCALE GENOMIC DNA]</scope>
    <source>
        <strain evidence="6 8">DSM 44942</strain>
    </source>
</reference>
<evidence type="ECO:0000313" key="7">
    <source>
        <dbReference type="Proteomes" id="UP000034416"/>
    </source>
</evidence>
<dbReference type="OrthoDB" id="3172099at2"/>
<evidence type="ECO:0000259" key="4">
    <source>
        <dbReference type="PROSITE" id="PS50949"/>
    </source>
</evidence>
<dbReference type="EMBL" id="LASW01000006">
    <property type="protein sequence ID" value="KKC00855.1"/>
    <property type="molecule type" value="Genomic_DNA"/>
</dbReference>
<dbReference type="Pfam" id="PF00392">
    <property type="entry name" value="GntR"/>
    <property type="match status" value="1"/>
</dbReference>
<name>A0A0F5N1V9_9MYCO</name>
<reference evidence="7" key="1">
    <citation type="submission" date="2015-04" db="EMBL/GenBank/DDBJ databases">
        <title>Genome sequence of Mycobacterium arupense GUC1.</title>
        <authorList>
            <person name="Greninger A.L."/>
            <person name="Cunningham G."/>
            <person name="Chiu C.Y."/>
            <person name="Miller S."/>
        </authorList>
    </citation>
    <scope>NUCLEOTIDE SEQUENCE [LARGE SCALE GENOMIC DNA]</scope>
    <source>
        <strain evidence="7">GUC1</strain>
    </source>
</reference>
<dbReference type="InterPro" id="IPR036388">
    <property type="entry name" value="WH-like_DNA-bd_sf"/>
</dbReference>
<gene>
    <name evidence="6" type="ORF">BST15_07555</name>
    <name evidence="5" type="ORF">WR43_02700</name>
</gene>
<dbReference type="GO" id="GO:0003677">
    <property type="term" value="F:DNA binding"/>
    <property type="evidence" value="ECO:0007669"/>
    <property type="project" value="UniProtKB-KW"/>
</dbReference>
<dbReference type="InterPro" id="IPR011711">
    <property type="entry name" value="GntR_C"/>
</dbReference>
<dbReference type="InterPro" id="IPR008920">
    <property type="entry name" value="TF_FadR/GntR_C"/>
</dbReference>
<dbReference type="Pfam" id="PF07729">
    <property type="entry name" value="FCD"/>
    <property type="match status" value="1"/>
</dbReference>
<evidence type="ECO:0000313" key="8">
    <source>
        <dbReference type="Proteomes" id="UP000192327"/>
    </source>
</evidence>
<feature type="domain" description="HTH gntR-type" evidence="4">
    <location>
        <begin position="9"/>
        <end position="77"/>
    </location>
</feature>
<dbReference type="Proteomes" id="UP000192327">
    <property type="component" value="Unassembled WGS sequence"/>
</dbReference>
<dbReference type="PRINTS" id="PR00035">
    <property type="entry name" value="HTHGNTR"/>
</dbReference>
<dbReference type="CDD" id="cd07377">
    <property type="entry name" value="WHTH_GntR"/>
    <property type="match status" value="1"/>
</dbReference>
<dbReference type="InterPro" id="IPR000524">
    <property type="entry name" value="Tscrpt_reg_HTH_GntR"/>
</dbReference>
<reference evidence="5" key="2">
    <citation type="submission" date="2015-04" db="EMBL/GenBank/DDBJ databases">
        <title>Genome sequence of Mycobacterium arupense strain GUC1.</title>
        <authorList>
            <person name="Greninger A.L."/>
            <person name="Cunningham G."/>
            <person name="Chiu C.Y."/>
            <person name="Miller S."/>
        </authorList>
    </citation>
    <scope>NUCLEOTIDE SEQUENCE</scope>
    <source>
        <strain evidence="5">GUC1</strain>
    </source>
</reference>
<dbReference type="PROSITE" id="PS50949">
    <property type="entry name" value="HTH_GNTR"/>
    <property type="match status" value="1"/>
</dbReference>
<evidence type="ECO:0000256" key="2">
    <source>
        <dbReference type="ARBA" id="ARBA00023125"/>
    </source>
</evidence>
<dbReference type="InterPro" id="IPR036390">
    <property type="entry name" value="WH_DNA-bd_sf"/>
</dbReference>
<keyword evidence="3" id="KW-0804">Transcription</keyword>
<dbReference type="PANTHER" id="PTHR43537:SF24">
    <property type="entry name" value="GLUCONATE OPERON TRANSCRIPTIONAL REPRESSOR"/>
    <property type="match status" value="1"/>
</dbReference>
<protein>
    <submittedName>
        <fullName evidence="5">GntR family transcriptional regulator</fullName>
    </submittedName>
</protein>
<evidence type="ECO:0000313" key="6">
    <source>
        <dbReference type="EMBL" id="OQZ99312.1"/>
    </source>
</evidence>
<keyword evidence="8" id="KW-1185">Reference proteome</keyword>
<organism evidence="5 7">
    <name type="scientific">Mycolicibacter arupensis</name>
    <dbReference type="NCBI Taxonomy" id="342002"/>
    <lineage>
        <taxon>Bacteria</taxon>
        <taxon>Bacillati</taxon>
        <taxon>Actinomycetota</taxon>
        <taxon>Actinomycetes</taxon>
        <taxon>Mycobacteriales</taxon>
        <taxon>Mycobacteriaceae</taxon>
        <taxon>Mycolicibacter</taxon>
    </lineage>
</organism>
<accession>A0A0F5N1V9</accession>
<keyword evidence="1" id="KW-0805">Transcription regulation</keyword>
<dbReference type="SMART" id="SM00895">
    <property type="entry name" value="FCD"/>
    <property type="match status" value="1"/>
</dbReference>
<evidence type="ECO:0000313" key="5">
    <source>
        <dbReference type="EMBL" id="KKC00855.1"/>
    </source>
</evidence>
<dbReference type="SUPFAM" id="SSF46785">
    <property type="entry name" value="Winged helix' DNA-binding domain"/>
    <property type="match status" value="1"/>
</dbReference>
<dbReference type="EMBL" id="MVHH01000011">
    <property type="protein sequence ID" value="OQZ99312.1"/>
    <property type="molecule type" value="Genomic_DNA"/>
</dbReference>
<dbReference type="SMART" id="SM00345">
    <property type="entry name" value="HTH_GNTR"/>
    <property type="match status" value="1"/>
</dbReference>
<dbReference type="STRING" id="342002.BST15_07555"/>